<dbReference type="EMBL" id="UFSM01000002">
    <property type="protein sequence ID" value="SUY28559.1"/>
    <property type="molecule type" value="Genomic_DNA"/>
</dbReference>
<dbReference type="RefSeq" id="WP_115734323.1">
    <property type="nucleotide sequence ID" value="NZ_BAAAVY010000001.1"/>
</dbReference>
<evidence type="ECO:0000313" key="5">
    <source>
        <dbReference type="EMBL" id="SUY28559.1"/>
    </source>
</evidence>
<feature type="domain" description="HTH lacI-type" evidence="4">
    <location>
        <begin position="3"/>
        <end position="57"/>
    </location>
</feature>
<gene>
    <name evidence="5" type="primary">degA_2</name>
    <name evidence="5" type="ORF">NCTC10684_05202</name>
</gene>
<dbReference type="PROSITE" id="PS50932">
    <property type="entry name" value="HTH_LACI_2"/>
    <property type="match status" value="1"/>
</dbReference>
<evidence type="ECO:0000256" key="3">
    <source>
        <dbReference type="ARBA" id="ARBA00023163"/>
    </source>
</evidence>
<keyword evidence="3" id="KW-0804">Transcription</keyword>
<dbReference type="Pfam" id="PF00356">
    <property type="entry name" value="LacI"/>
    <property type="match status" value="1"/>
</dbReference>
<dbReference type="GO" id="GO:0003700">
    <property type="term" value="F:DNA-binding transcription factor activity"/>
    <property type="evidence" value="ECO:0007669"/>
    <property type="project" value="TreeGrafter"/>
</dbReference>
<dbReference type="Pfam" id="PF13407">
    <property type="entry name" value="Peripla_BP_4"/>
    <property type="match status" value="1"/>
</dbReference>
<dbReference type="AlphaFoldDB" id="A0A381IM44"/>
<proteinExistence type="predicted"/>
<evidence type="ECO:0000256" key="2">
    <source>
        <dbReference type="ARBA" id="ARBA00023125"/>
    </source>
</evidence>
<dbReference type="SUPFAM" id="SSF47413">
    <property type="entry name" value="lambda repressor-like DNA-binding domains"/>
    <property type="match status" value="1"/>
</dbReference>
<name>A0A381IM44_AMIAI</name>
<dbReference type="InterPro" id="IPR010982">
    <property type="entry name" value="Lambda_DNA-bd_dom_sf"/>
</dbReference>
<evidence type="ECO:0000313" key="6">
    <source>
        <dbReference type="Proteomes" id="UP000254701"/>
    </source>
</evidence>
<evidence type="ECO:0000259" key="4">
    <source>
        <dbReference type="PROSITE" id="PS50932"/>
    </source>
</evidence>
<dbReference type="PRINTS" id="PR00036">
    <property type="entry name" value="HTHLACI"/>
</dbReference>
<dbReference type="SMART" id="SM00354">
    <property type="entry name" value="HTH_LACI"/>
    <property type="match status" value="1"/>
</dbReference>
<dbReference type="PANTHER" id="PTHR30146:SF152">
    <property type="entry name" value="TRANSCRIPTIONAL REGULATORY PROTEIN"/>
    <property type="match status" value="1"/>
</dbReference>
<dbReference type="CDD" id="cd06307">
    <property type="entry name" value="PBP1_sugar_binding"/>
    <property type="match status" value="1"/>
</dbReference>
<dbReference type="Gene3D" id="1.10.260.40">
    <property type="entry name" value="lambda repressor-like DNA-binding domains"/>
    <property type="match status" value="1"/>
</dbReference>
<dbReference type="OrthoDB" id="7170131at2"/>
<protein>
    <submittedName>
        <fullName evidence="5">Degradation activator</fullName>
    </submittedName>
</protein>
<sequence>MRPTVHDVAHAAGVSLATVDRVINGREGVRASTVQRVEAVIRQLGFVRNQAAANLAKGRVYRIVFIIPEGANTFMRRLESEAREAGRQMAPDGIELCVVTAPAFDGQALADILNGLDPNEIGGVALVATEAPPVRQALARLHSANVPVVTLVSDAPSFQRHRYVGIDNVAAGRTAASLLGRFLRGVSGKIALVAGSMLVRDHVERRMGFDQVIRTEYPNLEALPVVEGRDDRTSTRRIVEECLDRDPDIVGLYNIGAGNLGLIEALSERPAERRPMVVAHELSVHTRAALESGLFHAIINQDAGHEVRSAIRTLRSLTDQRTLIEGQEHIRIEVYLRDNLP</sequence>
<dbReference type="Gene3D" id="3.40.50.2300">
    <property type="match status" value="2"/>
</dbReference>
<accession>A0A381IM44</accession>
<reference evidence="5 6" key="1">
    <citation type="submission" date="2018-06" db="EMBL/GenBank/DDBJ databases">
        <authorList>
            <consortium name="Pathogen Informatics"/>
            <person name="Doyle S."/>
        </authorList>
    </citation>
    <scope>NUCLEOTIDE SEQUENCE [LARGE SCALE GENOMIC DNA]</scope>
    <source>
        <strain evidence="5 6">NCTC10684</strain>
    </source>
</reference>
<dbReference type="Proteomes" id="UP000254701">
    <property type="component" value="Unassembled WGS sequence"/>
</dbReference>
<dbReference type="InterPro" id="IPR025997">
    <property type="entry name" value="SBP_2_dom"/>
</dbReference>
<keyword evidence="1" id="KW-0805">Transcription regulation</keyword>
<dbReference type="PANTHER" id="PTHR30146">
    <property type="entry name" value="LACI-RELATED TRANSCRIPTIONAL REPRESSOR"/>
    <property type="match status" value="1"/>
</dbReference>
<dbReference type="InterPro" id="IPR028082">
    <property type="entry name" value="Peripla_BP_I"/>
</dbReference>
<dbReference type="SUPFAM" id="SSF53822">
    <property type="entry name" value="Periplasmic binding protein-like I"/>
    <property type="match status" value="1"/>
</dbReference>
<evidence type="ECO:0000256" key="1">
    <source>
        <dbReference type="ARBA" id="ARBA00023015"/>
    </source>
</evidence>
<dbReference type="GO" id="GO:0000976">
    <property type="term" value="F:transcription cis-regulatory region binding"/>
    <property type="evidence" value="ECO:0007669"/>
    <property type="project" value="TreeGrafter"/>
</dbReference>
<dbReference type="CDD" id="cd01392">
    <property type="entry name" value="HTH_LacI"/>
    <property type="match status" value="1"/>
</dbReference>
<organism evidence="5 6">
    <name type="scientific">Aminobacter aminovorans</name>
    <name type="common">Chelatobacter heintzii</name>
    <dbReference type="NCBI Taxonomy" id="83263"/>
    <lineage>
        <taxon>Bacteria</taxon>
        <taxon>Pseudomonadati</taxon>
        <taxon>Pseudomonadota</taxon>
        <taxon>Alphaproteobacteria</taxon>
        <taxon>Hyphomicrobiales</taxon>
        <taxon>Phyllobacteriaceae</taxon>
        <taxon>Aminobacter</taxon>
    </lineage>
</organism>
<dbReference type="PROSITE" id="PS00356">
    <property type="entry name" value="HTH_LACI_1"/>
    <property type="match status" value="1"/>
</dbReference>
<dbReference type="InterPro" id="IPR000843">
    <property type="entry name" value="HTH_LacI"/>
</dbReference>
<keyword evidence="2" id="KW-0238">DNA-binding</keyword>